<evidence type="ECO:0000256" key="3">
    <source>
        <dbReference type="ARBA" id="ARBA00022475"/>
    </source>
</evidence>
<dbReference type="EMBL" id="JAUSUK010000002">
    <property type="protein sequence ID" value="MDQ0327165.1"/>
    <property type="molecule type" value="Genomic_DNA"/>
</dbReference>
<organism evidence="8 9">
    <name type="scientific">Rhodopseudomonas julia</name>
    <dbReference type="NCBI Taxonomy" id="200617"/>
    <lineage>
        <taxon>Bacteria</taxon>
        <taxon>Pseudomonadati</taxon>
        <taxon>Pseudomonadota</taxon>
        <taxon>Alphaproteobacteria</taxon>
        <taxon>Hyphomicrobiales</taxon>
        <taxon>Nitrobacteraceae</taxon>
        <taxon>Rhodopseudomonas</taxon>
    </lineage>
</organism>
<keyword evidence="5 7" id="KW-1133">Transmembrane helix</keyword>
<dbReference type="Proteomes" id="UP001230253">
    <property type="component" value="Unassembled WGS sequence"/>
</dbReference>
<comment type="subcellular location">
    <subcellularLocation>
        <location evidence="1">Cell membrane</location>
        <topology evidence="1">Multi-pass membrane protein</topology>
    </subcellularLocation>
</comment>
<keyword evidence="3" id="KW-1003">Cell membrane</keyword>
<evidence type="ECO:0000256" key="7">
    <source>
        <dbReference type="SAM" id="Phobius"/>
    </source>
</evidence>
<name>A0ABU0C9F3_9BRAD</name>
<evidence type="ECO:0000256" key="5">
    <source>
        <dbReference type="ARBA" id="ARBA00022989"/>
    </source>
</evidence>
<reference evidence="8 9" key="1">
    <citation type="submission" date="2023-07" db="EMBL/GenBank/DDBJ databases">
        <title>Genomic Encyclopedia of Type Strains, Phase IV (KMG-IV): sequencing the most valuable type-strain genomes for metagenomic binning, comparative biology and taxonomic classification.</title>
        <authorList>
            <person name="Goeker M."/>
        </authorList>
    </citation>
    <scope>NUCLEOTIDE SEQUENCE [LARGE SCALE GENOMIC DNA]</scope>
    <source>
        <strain evidence="8 9">DSM 11549</strain>
    </source>
</reference>
<feature type="transmembrane region" description="Helical" evidence="7">
    <location>
        <begin position="57"/>
        <end position="78"/>
    </location>
</feature>
<evidence type="ECO:0000256" key="6">
    <source>
        <dbReference type="ARBA" id="ARBA00023136"/>
    </source>
</evidence>
<evidence type="ECO:0000256" key="1">
    <source>
        <dbReference type="ARBA" id="ARBA00004651"/>
    </source>
</evidence>
<evidence type="ECO:0000313" key="8">
    <source>
        <dbReference type="EMBL" id="MDQ0327165.1"/>
    </source>
</evidence>
<keyword evidence="4 7" id="KW-0812">Transmembrane</keyword>
<gene>
    <name evidence="8" type="ORF">J2R99_003034</name>
</gene>
<evidence type="ECO:0000256" key="2">
    <source>
        <dbReference type="ARBA" id="ARBA00011006"/>
    </source>
</evidence>
<keyword evidence="9" id="KW-1185">Reference proteome</keyword>
<dbReference type="PANTHER" id="PTHR33884">
    <property type="entry name" value="UPF0410 PROTEIN YMGE"/>
    <property type="match status" value="1"/>
</dbReference>
<proteinExistence type="inferred from homology"/>
<evidence type="ECO:0000256" key="4">
    <source>
        <dbReference type="ARBA" id="ARBA00022692"/>
    </source>
</evidence>
<feature type="transmembrane region" description="Helical" evidence="7">
    <location>
        <begin position="28"/>
        <end position="45"/>
    </location>
</feature>
<comment type="caution">
    <text evidence="8">The sequence shown here is derived from an EMBL/GenBank/DDBJ whole genome shotgun (WGS) entry which is preliminary data.</text>
</comment>
<dbReference type="PANTHER" id="PTHR33884:SF3">
    <property type="entry name" value="UPF0410 PROTEIN YMGE"/>
    <property type="match status" value="1"/>
</dbReference>
<dbReference type="InterPro" id="IPR007341">
    <property type="entry name" value="Transgly_assoc"/>
</dbReference>
<evidence type="ECO:0000313" key="9">
    <source>
        <dbReference type="Proteomes" id="UP001230253"/>
    </source>
</evidence>
<accession>A0ABU0C9F3</accession>
<keyword evidence="6 7" id="KW-0472">Membrane</keyword>
<protein>
    <submittedName>
        <fullName evidence="8">Membrane protein YeaQ/YmgE (Transglycosylase-associated protein family)</fullName>
    </submittedName>
</protein>
<feature type="transmembrane region" description="Helical" evidence="7">
    <location>
        <begin position="84"/>
        <end position="105"/>
    </location>
</feature>
<dbReference type="Pfam" id="PF04226">
    <property type="entry name" value="Transgly_assoc"/>
    <property type="match status" value="1"/>
</dbReference>
<comment type="similarity">
    <text evidence="2">Belongs to the UPF0410 family.</text>
</comment>
<sequence length="109" mass="11352">MTRMTALSTYELVPGRAESNLEETGMEGFGWIMTIIIGGLAGWIAEKVMSADHGLLTNIVLGILGAVILNALLVGLFGSTLGGFIGQLVVAAIGACLLIFGYRAIRGRG</sequence>